<dbReference type="EMBL" id="OX465085">
    <property type="protein sequence ID" value="CAI9302397.1"/>
    <property type="molecule type" value="Genomic_DNA"/>
</dbReference>
<evidence type="ECO:0000313" key="1">
    <source>
        <dbReference type="EMBL" id="CAI9302397.1"/>
    </source>
</evidence>
<protein>
    <submittedName>
        <fullName evidence="1">Uncharacterized protein</fullName>
    </submittedName>
</protein>
<name>A0AA36ENH6_LACSI</name>
<organism evidence="1 2">
    <name type="scientific">Lactuca saligna</name>
    <name type="common">Willowleaf lettuce</name>
    <dbReference type="NCBI Taxonomy" id="75948"/>
    <lineage>
        <taxon>Eukaryota</taxon>
        <taxon>Viridiplantae</taxon>
        <taxon>Streptophyta</taxon>
        <taxon>Embryophyta</taxon>
        <taxon>Tracheophyta</taxon>
        <taxon>Spermatophyta</taxon>
        <taxon>Magnoliopsida</taxon>
        <taxon>eudicotyledons</taxon>
        <taxon>Gunneridae</taxon>
        <taxon>Pentapetalae</taxon>
        <taxon>asterids</taxon>
        <taxon>campanulids</taxon>
        <taxon>Asterales</taxon>
        <taxon>Asteraceae</taxon>
        <taxon>Cichorioideae</taxon>
        <taxon>Cichorieae</taxon>
        <taxon>Lactucinae</taxon>
        <taxon>Lactuca</taxon>
    </lineage>
</organism>
<reference evidence="1" key="1">
    <citation type="submission" date="2023-04" db="EMBL/GenBank/DDBJ databases">
        <authorList>
            <person name="Vijverberg K."/>
            <person name="Xiong W."/>
            <person name="Schranz E."/>
        </authorList>
    </citation>
    <scope>NUCLEOTIDE SEQUENCE</scope>
</reference>
<accession>A0AA36ENH6</accession>
<proteinExistence type="predicted"/>
<evidence type="ECO:0000313" key="2">
    <source>
        <dbReference type="Proteomes" id="UP001177003"/>
    </source>
</evidence>
<dbReference type="Proteomes" id="UP001177003">
    <property type="component" value="Chromosome 9"/>
</dbReference>
<dbReference type="AlphaFoldDB" id="A0AA36ENH6"/>
<sequence>MARQQNSADLDEGLTNLEKEILQDEMDRRSARVSSYTNTDVEEEFIADTQEDHATFTSTSSNLNPDEGFSNSAQEYQYYEDTYNFWNFPPGMVF</sequence>
<keyword evidence="2" id="KW-1185">Reference proteome</keyword>
<gene>
    <name evidence="1" type="ORF">LSALG_LOCUS40888</name>
</gene>